<dbReference type="PANTHER" id="PTHR43737">
    <property type="entry name" value="BLL7424 PROTEIN"/>
    <property type="match status" value="1"/>
</dbReference>
<dbReference type="InterPro" id="IPR008979">
    <property type="entry name" value="Galactose-bd-like_sf"/>
</dbReference>
<sequence>MIISAGHSTLRLLLLAAVSASALVQASTCYPSNVRKIRVSSATGSELQFYEIRAIDGATKKDVAFSKAASQSSTLWNNSKFAARNAVDGSTSSFSHTDSADAASYWEVDLGGAFEIATIDVLNRYCGNVNDASGCLCRLSNATVDLLDGGGVSQGVYRFGNTCGVLNPVIDLATSCGGTSCPAASKVKIESRSGEQIHVFELEAYSGKTNLAALGTATQSTTYPRFPASNANDGSTSTFSHTNDANAYLQIDFSAAAAQVDSVIIKNRWCKNTSDPNGCLCRLSAATVSILDANDAVIDSTTLGDTCGAREIPVSFSCHTTSECPVLSVKIESTTGEQLQVFEVEASMDGSAVTFDSAEQSSTFSPRFPASNAIDGSFATFSHTNDANAFLKLNFAQQDIDSVKIFNRWCTNSLDPSGCLCRLSRATVSLIDINSNVVETVVLGNTCSQGIVQASFSPACGTSPSGRPSSESPSKKPTMSPSKQTTKKPTSSPSMKPTDTIEITGQVDVPIYASSSSPLTVVLPPSTTGTLLTMSQVSDDKEYNIPISRSYDGFEWEMLHPLLLPVECTTSCNIEIPSYSGNVSMHYIIEEFNPQARTKEQIFAKLLLQGTYGPTQESLQEAIDLGSAAAWVRDQMDMKPTLLREHYRRRTNGYLKTDLHHHATRLACERGSRWNRHAFNRWRDVGKTIKEVVTGTGSYYLKIDGVVRTEVSTPPSNKFSLPTSYVICRENPDTGAFMSDFYYHEPTSLKGKLFVAVDSESCSNPTAIDMPQVAFTSTQDAFGKAISSVNLVSIEGDPNVFEARLLQSINPPYTCSDFKKTWPNFVQDASTGLYYVEDRRVELYDNTDGSTTKKKRLLDGRCPRTPRTFLNEDTCVPRTDCSPPVYSGQITLDAGTMRKFYEIDERYLYRIQGLPLLDTPSPCDTEDNRFVRKNAGQDGSGCVNGTANFPSIRIAIEDALLNVTFDPLVIDIKETDLSCADPNDDALGASFTVTLNDESLSCWTHTYRNEWSVFVANDWVSNHPGNPKFFRDSKPNPIAYPSEHENASGNLDESIALNFPPWSFHKYNWDVNSWRFERDIVGSFGDRIAFNDLPPSAKSDAVILALGGSIVADSSAVIQVCGSKGEVANFPSLGHQYLLQKFGDAEEEFPSSLDQDHERWVGNHLVFNTVSVNAKDQLRHRVAWALSSIFVVSMNQIGREGVEPWAVYYDIFLRNAFGNFFDILKEVTFSPIMAEMLTYKDSKSFSYQVEKNGVKLYPDENFAREIMQLFSIGLYMLHPNGTKIIDEESGQPIPTYSNRDIMNFARAFTNFAHQDEERDNIEIEWDASWIPNAIDPMQFPTSEGRDFFPKQTLAVNGKIGYIGDRVQQCETLIKSRAWLRKGAVYHFRENSQSLLGKKDPDWWSEPDDWSPRLVLDPSSSNLFKKLCNWNASIGTCDFNSTVVLDEDLECDGVCTARKAAWDSLTSPCECSVEMPRTIRLDYSPTSAPVWFEYVMEPCIQMAFAPPEDVNAVREIGESTVYGNKAMCANNKLPVAGTVCCNADGKNPTNICVFKGERTTYATAQDRCSAYKAGYKTCAWDKVPISWDCGTDTAYYQGEYSSDSSPGLRFSWTSQPCSVGVQIDAEGNIAIIHSVGSLTVKERVAIDTGTYFGAIWKDGLYPSSEVNCGGVCQVHGNTCVCNNVAVKTNAVFSQLPTAQDLERLHIGASDPRLSGDIKYYLCTAPLCSEKSYKIYFSSLNVSENTDIPGAMNEETVFELTESGNTIFLLNMDSTVEISTSYSFRNPPMYNSPVDPTQRDSLYETDAVLQHHVKHPNTAPFISTKLINFFITSNPSPRYVQAVSEAFSEGVYVADGQSFGSGRYGDMEALIAAIVLDRESTSSTLDDDSNHGRAREPLVETIHLSRSMKLSTESGTPREIDMIYLRDRGLGQESFNAQSVFSFFLSEYQPVGPVLTKRLRAPETQLFDAPKLINYINGLFSLTQYGLTDCENWSTGFGDTYSRYHIEGYPDGGDFSCSTAKSNNPGVPLRLRYTPLSWGGSFNVDNAPTSAIIEDIDLLLTGGKISGANKAIMEAVYDSVRADSGSDEKALHAVIEHFVAAPEFHITNNLFNSKAVPSSRPIPDINVPQDPKPVTEYKAIVYMFLAGAMDSFSALVPLNCELHNQYLEVRGDVAITSGLRQIDATGSNQPCDSFGLHPSLINIHQLFQDRDSSFFANIGPLVETMDKYEYEAQSKPQPPALFAHNTQTQVTQTVFAQDASAGGVLGRIGDALNAQEGKEIFDAYSISGTPKVLEGAPGVSKAADVLSGWGVSSFSNEAEEYEDNIEALSSLRASSIYGETFSDQITNAIYRTRLLDGVIGDTTLENDSCFTALNTDIAFQYRQVARIIKSRDGLDSKRDVFYTEDWGYDTHDDATATLTSRLKEVDDAIGCFVKEMKSQGIWKNTTIVSASEFGRTLTSNGLGTDHGWGANHWIAGGSVKGGKIHGQYPDDLTENGILSIGRGRLIPTTPWEGMWAGLAEWFGITRQNIVSVLPNLGNFKSNIFSAADMFE</sequence>
<dbReference type="Gene3D" id="2.60.120.260">
    <property type="entry name" value="Galactose-binding domain-like"/>
    <property type="match status" value="2"/>
</dbReference>
<gene>
    <name evidence="3" type="ORF">ACHAWO_006928</name>
</gene>
<evidence type="ECO:0000256" key="2">
    <source>
        <dbReference type="SAM" id="SignalP"/>
    </source>
</evidence>
<dbReference type="Proteomes" id="UP001530400">
    <property type="component" value="Unassembled WGS sequence"/>
</dbReference>
<evidence type="ECO:0000256" key="1">
    <source>
        <dbReference type="SAM" id="MobiDB-lite"/>
    </source>
</evidence>
<protein>
    <submittedName>
        <fullName evidence="3">Uncharacterized protein</fullName>
    </submittedName>
</protein>
<feature type="signal peptide" evidence="2">
    <location>
        <begin position="1"/>
        <end position="26"/>
    </location>
</feature>
<dbReference type="EMBL" id="JALLPJ020001218">
    <property type="protein sequence ID" value="KAL3773824.1"/>
    <property type="molecule type" value="Genomic_DNA"/>
</dbReference>
<dbReference type="InterPro" id="IPR010869">
    <property type="entry name" value="DUF1501"/>
</dbReference>
<accession>A0ABD3NCM9</accession>
<keyword evidence="4" id="KW-1185">Reference proteome</keyword>
<feature type="region of interest" description="Disordered" evidence="1">
    <location>
        <begin position="458"/>
        <end position="499"/>
    </location>
</feature>
<dbReference type="InterPro" id="IPR017850">
    <property type="entry name" value="Alkaline_phosphatase_core_sf"/>
</dbReference>
<feature type="chain" id="PRO_5044752817" evidence="2">
    <location>
        <begin position="27"/>
        <end position="2549"/>
    </location>
</feature>
<dbReference type="Pfam" id="PF08811">
    <property type="entry name" value="DUF1800"/>
    <property type="match status" value="2"/>
</dbReference>
<reference evidence="3 4" key="1">
    <citation type="submission" date="2024-10" db="EMBL/GenBank/DDBJ databases">
        <title>Updated reference genomes for cyclostephanoid diatoms.</title>
        <authorList>
            <person name="Roberts W.R."/>
            <person name="Alverson A.J."/>
        </authorList>
    </citation>
    <scope>NUCLEOTIDE SEQUENCE [LARGE SCALE GENOMIC DNA]</scope>
    <source>
        <strain evidence="3 4">AJA010-31</strain>
    </source>
</reference>
<name>A0ABD3NCM9_9STRA</name>
<comment type="caution">
    <text evidence="3">The sequence shown here is derived from an EMBL/GenBank/DDBJ whole genome shotgun (WGS) entry which is preliminary data.</text>
</comment>
<dbReference type="SUPFAM" id="SSF49785">
    <property type="entry name" value="Galactose-binding domain-like"/>
    <property type="match status" value="2"/>
</dbReference>
<feature type="compositionally biased region" description="Low complexity" evidence="1">
    <location>
        <begin position="462"/>
        <end position="498"/>
    </location>
</feature>
<dbReference type="Pfam" id="PF07394">
    <property type="entry name" value="DUF1501"/>
    <property type="match status" value="1"/>
</dbReference>
<keyword evidence="2" id="KW-0732">Signal</keyword>
<evidence type="ECO:0000313" key="3">
    <source>
        <dbReference type="EMBL" id="KAL3773824.1"/>
    </source>
</evidence>
<proteinExistence type="predicted"/>
<dbReference type="InterPro" id="IPR014917">
    <property type="entry name" value="DUF1800"/>
</dbReference>
<dbReference type="SUPFAM" id="SSF53649">
    <property type="entry name" value="Alkaline phosphatase-like"/>
    <property type="match status" value="1"/>
</dbReference>
<organism evidence="3 4">
    <name type="scientific">Cyclotella atomus</name>
    <dbReference type="NCBI Taxonomy" id="382360"/>
    <lineage>
        <taxon>Eukaryota</taxon>
        <taxon>Sar</taxon>
        <taxon>Stramenopiles</taxon>
        <taxon>Ochrophyta</taxon>
        <taxon>Bacillariophyta</taxon>
        <taxon>Coscinodiscophyceae</taxon>
        <taxon>Thalassiosirophycidae</taxon>
        <taxon>Stephanodiscales</taxon>
        <taxon>Stephanodiscaceae</taxon>
        <taxon>Cyclotella</taxon>
    </lineage>
</organism>
<dbReference type="PANTHER" id="PTHR43737:SF1">
    <property type="entry name" value="DUF1501 DOMAIN-CONTAINING PROTEIN"/>
    <property type="match status" value="1"/>
</dbReference>
<evidence type="ECO:0000313" key="4">
    <source>
        <dbReference type="Proteomes" id="UP001530400"/>
    </source>
</evidence>